<evidence type="ECO:0000313" key="1">
    <source>
        <dbReference type="EMBL" id="KAI5682885.1"/>
    </source>
</evidence>
<accession>A0ACC0CDB6</accession>
<gene>
    <name evidence="1" type="ORF">M9H77_04113</name>
</gene>
<organism evidence="1 2">
    <name type="scientific">Catharanthus roseus</name>
    <name type="common">Madagascar periwinkle</name>
    <name type="synonym">Vinca rosea</name>
    <dbReference type="NCBI Taxonomy" id="4058"/>
    <lineage>
        <taxon>Eukaryota</taxon>
        <taxon>Viridiplantae</taxon>
        <taxon>Streptophyta</taxon>
        <taxon>Embryophyta</taxon>
        <taxon>Tracheophyta</taxon>
        <taxon>Spermatophyta</taxon>
        <taxon>Magnoliopsida</taxon>
        <taxon>eudicotyledons</taxon>
        <taxon>Gunneridae</taxon>
        <taxon>Pentapetalae</taxon>
        <taxon>asterids</taxon>
        <taxon>lamiids</taxon>
        <taxon>Gentianales</taxon>
        <taxon>Apocynaceae</taxon>
        <taxon>Rauvolfioideae</taxon>
        <taxon>Vinceae</taxon>
        <taxon>Catharanthinae</taxon>
        <taxon>Catharanthus</taxon>
    </lineage>
</organism>
<protein>
    <submittedName>
        <fullName evidence="1">Uncharacterized protein</fullName>
    </submittedName>
</protein>
<evidence type="ECO:0000313" key="2">
    <source>
        <dbReference type="Proteomes" id="UP001060085"/>
    </source>
</evidence>
<reference evidence="2" key="1">
    <citation type="journal article" date="2023" name="Nat. Plants">
        <title>Single-cell RNA sequencing provides a high-resolution roadmap for understanding the multicellular compartmentation of specialized metabolism.</title>
        <authorList>
            <person name="Sun S."/>
            <person name="Shen X."/>
            <person name="Li Y."/>
            <person name="Li Y."/>
            <person name="Wang S."/>
            <person name="Li R."/>
            <person name="Zhang H."/>
            <person name="Shen G."/>
            <person name="Guo B."/>
            <person name="Wei J."/>
            <person name="Xu J."/>
            <person name="St-Pierre B."/>
            <person name="Chen S."/>
            <person name="Sun C."/>
        </authorList>
    </citation>
    <scope>NUCLEOTIDE SEQUENCE [LARGE SCALE GENOMIC DNA]</scope>
</reference>
<name>A0ACC0CDB6_CATRO</name>
<keyword evidence="2" id="KW-1185">Reference proteome</keyword>
<dbReference type="EMBL" id="CM044701">
    <property type="protein sequence ID" value="KAI5682885.1"/>
    <property type="molecule type" value="Genomic_DNA"/>
</dbReference>
<sequence>MKLVFNDERIVNNFQLRIWLNVSQCVSVKKLLENMIECASGNRNTVFENYGMDELRIMLERILHNEVYLLVLDDMCSDGGKWEMLKDFLVGGANGSRIVVTTSNESVASLMGTTPTHLIDRLAYDDCLSLFFTKVFSQGQEEENPNLLTIGANIVEKCAGVPLSVSLLAGLLQKNLRDSYWRNIRDHYVWNSQQNGNVLPALKISYEKLPSHLKACLSYCSIFPKGCDIEIDKIIQLWMAQGLIQSSSPDKELEHLGQEYFNDLCLRSFFLDIEVNNPFFNSTSKMQNLVYDFVVSVAETDCSLVSSHTQNIFEDVKHVAFLDYEMSGKELPSSLLQHHSLRTIFFPVDGIGPNTTFADNCISRFMDLRTLDLSHSHFEMLPSSIGELKRLKYLDLSGNGSIQMLHSSICNMQSLQTLRLVHCNQLRELPKDMDKLISLRHLYITTKQESFPDKVVGCLSSLRSLSIYNCKSMISLSDELQHLTNLRTLSLMNCPKLTFLPSSMKYLEALETLKIIDCDELALFEWQDVEGLKMLRSLVIGGLPELDARDVQCFRNLQSLVIAGLPELVSLPRWLEGSASTLKNLRIARCQNIPALPEWLKNLKKLEKIEISECMKLTSLPEGMHCLNELKELKIETCPELSSTCRGNERSNIAHIPRVFVNGRLIQ</sequence>
<comment type="caution">
    <text evidence="1">The sequence shown here is derived from an EMBL/GenBank/DDBJ whole genome shotgun (WGS) entry which is preliminary data.</text>
</comment>
<proteinExistence type="predicted"/>
<dbReference type="Proteomes" id="UP001060085">
    <property type="component" value="Linkage Group LG01"/>
</dbReference>